<organism evidence="2 3">
    <name type="scientific">Hydnomerulius pinastri MD-312</name>
    <dbReference type="NCBI Taxonomy" id="994086"/>
    <lineage>
        <taxon>Eukaryota</taxon>
        <taxon>Fungi</taxon>
        <taxon>Dikarya</taxon>
        <taxon>Basidiomycota</taxon>
        <taxon>Agaricomycotina</taxon>
        <taxon>Agaricomycetes</taxon>
        <taxon>Agaricomycetidae</taxon>
        <taxon>Boletales</taxon>
        <taxon>Boletales incertae sedis</taxon>
        <taxon>Leucogyrophana</taxon>
    </lineage>
</organism>
<dbReference type="Proteomes" id="UP000053820">
    <property type="component" value="Unassembled WGS sequence"/>
</dbReference>
<gene>
    <name evidence="2" type="ORF">HYDPIDRAFT_28642</name>
</gene>
<dbReference type="OrthoDB" id="2399148at2759"/>
<dbReference type="Pfam" id="PF09769">
    <property type="entry name" value="ApoO"/>
    <property type="match status" value="1"/>
</dbReference>
<protein>
    <recommendedName>
        <fullName evidence="1">MICOS complex subunit</fullName>
    </recommendedName>
</protein>
<sequence length="269" mass="29063">MLQLRASRTAYLATAGAVGVVAVETGNNNETSAPVDAVADAPSPVVEVAFPPIVAEPPRRVFIELPEKLPIYPTPSATLVLLDTPSPLELRIGQVRRELCGYYSGAQAQVQGVVDRWIHVEEVVESRIKSFRDPTEPLNPGLLYTGISALTASIFVRSRRLPTRIILPPLSLLAAFAYFLPRTAERVGDWAEELEGRYIPRVGEIRRTSVAHTGMGLAMLGEKVREGKEGLGKGARKLVDGVESGTGLKLGDALGWANTDKTSEEDKKA</sequence>
<comment type="function">
    <text evidence="1">Component of the MICOS complex, a large protein complex of the mitochondrial inner membrane that plays crucial roles in the maintenance of crista junctions, inner membrane architecture, and formation of contact sites to the outer membrane.</text>
</comment>
<dbReference type="PANTHER" id="PTHR28268">
    <property type="entry name" value="MICOS SUBUNIT MIC26"/>
    <property type="match status" value="1"/>
</dbReference>
<dbReference type="GO" id="GO:0044284">
    <property type="term" value="C:mitochondrial crista junction"/>
    <property type="evidence" value="ECO:0007669"/>
    <property type="project" value="TreeGrafter"/>
</dbReference>
<accession>A0A0C9W0E3</accession>
<dbReference type="GO" id="GO:0042407">
    <property type="term" value="P:cristae formation"/>
    <property type="evidence" value="ECO:0007669"/>
    <property type="project" value="InterPro"/>
</dbReference>
<dbReference type="InterPro" id="IPR019166">
    <property type="entry name" value="MIC26/MIC27"/>
</dbReference>
<dbReference type="AlphaFoldDB" id="A0A0C9W0E3"/>
<evidence type="ECO:0000256" key="1">
    <source>
        <dbReference type="RuleBase" id="RU363021"/>
    </source>
</evidence>
<dbReference type="GO" id="GO:0061617">
    <property type="term" value="C:MICOS complex"/>
    <property type="evidence" value="ECO:0007669"/>
    <property type="project" value="UniProtKB-UniRule"/>
</dbReference>
<keyword evidence="3" id="KW-1185">Reference proteome</keyword>
<keyword evidence="1" id="KW-0496">Mitochondrion</keyword>
<dbReference type="InterPro" id="IPR033181">
    <property type="entry name" value="Mic26_fungi"/>
</dbReference>
<comment type="subcellular location">
    <subcellularLocation>
        <location evidence="1">Mitochondrion inner membrane</location>
    </subcellularLocation>
</comment>
<dbReference type="HOGENOM" id="CLU_072130_0_0_1"/>
<proteinExistence type="predicted"/>
<comment type="subunit">
    <text evidence="1">Component of the mitochondrial contact site and cristae organizing system (MICOS) complex.</text>
</comment>
<dbReference type="EMBL" id="KN839847">
    <property type="protein sequence ID" value="KIJ64200.1"/>
    <property type="molecule type" value="Genomic_DNA"/>
</dbReference>
<reference evidence="2 3" key="1">
    <citation type="submission" date="2014-04" db="EMBL/GenBank/DDBJ databases">
        <title>Evolutionary Origins and Diversification of the Mycorrhizal Mutualists.</title>
        <authorList>
            <consortium name="DOE Joint Genome Institute"/>
            <consortium name="Mycorrhizal Genomics Consortium"/>
            <person name="Kohler A."/>
            <person name="Kuo A."/>
            <person name="Nagy L.G."/>
            <person name="Floudas D."/>
            <person name="Copeland A."/>
            <person name="Barry K.W."/>
            <person name="Cichocki N."/>
            <person name="Veneault-Fourrey C."/>
            <person name="LaButti K."/>
            <person name="Lindquist E.A."/>
            <person name="Lipzen A."/>
            <person name="Lundell T."/>
            <person name="Morin E."/>
            <person name="Murat C."/>
            <person name="Riley R."/>
            <person name="Ohm R."/>
            <person name="Sun H."/>
            <person name="Tunlid A."/>
            <person name="Henrissat B."/>
            <person name="Grigoriev I.V."/>
            <person name="Hibbett D.S."/>
            <person name="Martin F."/>
        </authorList>
    </citation>
    <scope>NUCLEOTIDE SEQUENCE [LARGE SCALE GENOMIC DNA]</scope>
    <source>
        <strain evidence="2 3">MD-312</strain>
    </source>
</reference>
<dbReference type="PANTHER" id="PTHR28268:SF1">
    <property type="entry name" value="MICOS SUBUNIT MIC26"/>
    <property type="match status" value="1"/>
</dbReference>
<keyword evidence="1" id="KW-0999">Mitochondrion inner membrane</keyword>
<evidence type="ECO:0000313" key="3">
    <source>
        <dbReference type="Proteomes" id="UP000053820"/>
    </source>
</evidence>
<evidence type="ECO:0000313" key="2">
    <source>
        <dbReference type="EMBL" id="KIJ64200.1"/>
    </source>
</evidence>
<keyword evidence="1" id="KW-0472">Membrane</keyword>
<name>A0A0C9W0E3_9AGAM</name>